<dbReference type="RefSeq" id="XP_058329231.1">
    <property type="nucleotide sequence ID" value="XM_058476341.1"/>
</dbReference>
<organism evidence="1 2">
    <name type="scientific">Penicillium chermesinum</name>
    <dbReference type="NCBI Taxonomy" id="63820"/>
    <lineage>
        <taxon>Eukaryota</taxon>
        <taxon>Fungi</taxon>
        <taxon>Dikarya</taxon>
        <taxon>Ascomycota</taxon>
        <taxon>Pezizomycotina</taxon>
        <taxon>Eurotiomycetes</taxon>
        <taxon>Eurotiomycetidae</taxon>
        <taxon>Eurotiales</taxon>
        <taxon>Aspergillaceae</taxon>
        <taxon>Penicillium</taxon>
    </lineage>
</organism>
<proteinExistence type="predicted"/>
<evidence type="ECO:0000313" key="2">
    <source>
        <dbReference type="Proteomes" id="UP001150941"/>
    </source>
</evidence>
<name>A0A9W9NTK0_9EURO</name>
<dbReference type="GeneID" id="83203644"/>
<dbReference type="OrthoDB" id="4294304at2759"/>
<reference evidence="1" key="1">
    <citation type="submission" date="2022-11" db="EMBL/GenBank/DDBJ databases">
        <authorList>
            <person name="Petersen C."/>
        </authorList>
    </citation>
    <scope>NUCLEOTIDE SEQUENCE</scope>
    <source>
        <strain evidence="1">IBT 19713</strain>
    </source>
</reference>
<protein>
    <submittedName>
        <fullName evidence="1">Uncharacterized protein</fullName>
    </submittedName>
</protein>
<reference evidence="1" key="2">
    <citation type="journal article" date="2023" name="IMA Fungus">
        <title>Comparative genomic study of the Penicillium genus elucidates a diverse pangenome and 15 lateral gene transfer events.</title>
        <authorList>
            <person name="Petersen C."/>
            <person name="Sorensen T."/>
            <person name="Nielsen M.R."/>
            <person name="Sondergaard T.E."/>
            <person name="Sorensen J.L."/>
            <person name="Fitzpatrick D.A."/>
            <person name="Frisvad J.C."/>
            <person name="Nielsen K.L."/>
        </authorList>
    </citation>
    <scope>NUCLEOTIDE SEQUENCE</scope>
    <source>
        <strain evidence="1">IBT 19713</strain>
    </source>
</reference>
<keyword evidence="2" id="KW-1185">Reference proteome</keyword>
<comment type="caution">
    <text evidence="1">The sequence shown here is derived from an EMBL/GenBank/DDBJ whole genome shotgun (WGS) entry which is preliminary data.</text>
</comment>
<dbReference type="Proteomes" id="UP001150941">
    <property type="component" value="Unassembled WGS sequence"/>
</dbReference>
<dbReference type="AlphaFoldDB" id="A0A9W9NTK0"/>
<gene>
    <name evidence="1" type="ORF">N7468_007045</name>
</gene>
<dbReference type="EMBL" id="JAPQKS010000005">
    <property type="protein sequence ID" value="KAJ5225820.1"/>
    <property type="molecule type" value="Genomic_DNA"/>
</dbReference>
<evidence type="ECO:0000313" key="1">
    <source>
        <dbReference type="EMBL" id="KAJ5225820.1"/>
    </source>
</evidence>
<accession>A0A9W9NTK0</accession>
<sequence length="134" mass="15329">MNREYGDPYFPDELLQALETAHEQYATDDAPSEELYVFVVVHEGLSLSDEPEFTIEGVFSKLDLANEMVLDLFKIIYHHDFKKADFYARDTFQGIGESSVGWYTSRSGTLALELHAQDGGTLRIYAEEHELESR</sequence>